<keyword evidence="15" id="KW-0902">Two-component regulatory system</keyword>
<feature type="signal peptide" evidence="22">
    <location>
        <begin position="1"/>
        <end position="24"/>
    </location>
</feature>
<evidence type="ECO:0000313" key="25">
    <source>
        <dbReference type="EMBL" id="RLJ34949.1"/>
    </source>
</evidence>
<dbReference type="PANTHER" id="PTHR24421:SF10">
    <property type="entry name" value="NITRATE_NITRITE SENSOR PROTEIN NARQ"/>
    <property type="match status" value="1"/>
</dbReference>
<evidence type="ECO:0000256" key="6">
    <source>
        <dbReference type="ARBA" id="ARBA00022485"/>
    </source>
</evidence>
<reference evidence="24 26" key="1">
    <citation type="submission" date="2017-12" db="EMBL/GenBank/DDBJ databases">
        <title>Genomic Encyclopedia of Type Strains, Phase III (KMG-III): the genomes of soil and plant-associated and newly described type strains.</title>
        <authorList>
            <person name="Whitman W."/>
        </authorList>
    </citation>
    <scope>NUCLEOTIDE SEQUENCE [LARGE SCALE GENOMIC DNA]</scope>
    <source>
        <strain evidence="24 26">IP-10</strain>
    </source>
</reference>
<keyword evidence="9" id="KW-0808">Transferase</keyword>
<evidence type="ECO:0000256" key="21">
    <source>
        <dbReference type="SAM" id="Phobius"/>
    </source>
</evidence>
<evidence type="ECO:0000256" key="3">
    <source>
        <dbReference type="ARBA" id="ARBA00004496"/>
    </source>
</evidence>
<evidence type="ECO:0000256" key="20">
    <source>
        <dbReference type="SAM" id="Coils"/>
    </source>
</evidence>
<dbReference type="Gene3D" id="3.30.565.10">
    <property type="entry name" value="Histidine kinase-like ATPase, C-terminal domain"/>
    <property type="match status" value="1"/>
</dbReference>
<evidence type="ECO:0000256" key="22">
    <source>
        <dbReference type="SAM" id="SignalP"/>
    </source>
</evidence>
<dbReference type="InterPro" id="IPR003594">
    <property type="entry name" value="HATPase_dom"/>
</dbReference>
<evidence type="ECO:0000256" key="4">
    <source>
        <dbReference type="ARBA" id="ARBA00012438"/>
    </source>
</evidence>
<comment type="subcellular location">
    <subcellularLocation>
        <location evidence="3">Cytoplasm</location>
    </subcellularLocation>
</comment>
<reference evidence="25 27" key="2">
    <citation type="submission" date="2018-10" db="EMBL/GenBank/DDBJ databases">
        <title>Genomic Encyclopedia of Archaeal and Bacterial Type Strains, Phase II (KMG-II): from individual species to whole genera.</title>
        <authorList>
            <person name="Goeker M."/>
        </authorList>
    </citation>
    <scope>NUCLEOTIDE SEQUENCE [LARGE SCALE GENOMIC DNA]</scope>
    <source>
        <strain evidence="25 27">DSM 21886</strain>
    </source>
</reference>
<dbReference type="PANTHER" id="PTHR24421">
    <property type="entry name" value="NITRATE/NITRITE SENSOR PROTEIN NARX-RELATED"/>
    <property type="match status" value="1"/>
</dbReference>
<dbReference type="InterPro" id="IPR011990">
    <property type="entry name" value="TPR-like_helical_dom_sf"/>
</dbReference>
<evidence type="ECO:0000256" key="17">
    <source>
        <dbReference type="ARBA" id="ARBA00024827"/>
    </source>
</evidence>
<dbReference type="Pfam" id="PF13424">
    <property type="entry name" value="TPR_12"/>
    <property type="match status" value="1"/>
</dbReference>
<keyword evidence="16" id="KW-0411">Iron-sulfur</keyword>
<feature type="transmembrane region" description="Helical" evidence="21">
    <location>
        <begin position="401"/>
        <end position="421"/>
    </location>
</feature>
<organism evidence="25 27">
    <name type="scientific">Flavobacterium lindanitolerans</name>
    <dbReference type="NCBI Taxonomy" id="428988"/>
    <lineage>
        <taxon>Bacteria</taxon>
        <taxon>Pseudomonadati</taxon>
        <taxon>Bacteroidota</taxon>
        <taxon>Flavobacteriia</taxon>
        <taxon>Flavobacteriales</taxon>
        <taxon>Flavobacteriaceae</taxon>
        <taxon>Flavobacterium</taxon>
    </lineage>
</organism>
<dbReference type="GO" id="GO:0005737">
    <property type="term" value="C:cytoplasm"/>
    <property type="evidence" value="ECO:0007669"/>
    <property type="project" value="UniProtKB-SubCell"/>
</dbReference>
<evidence type="ECO:0000256" key="9">
    <source>
        <dbReference type="ARBA" id="ARBA00022679"/>
    </source>
</evidence>
<evidence type="ECO:0000256" key="12">
    <source>
        <dbReference type="ARBA" id="ARBA00022777"/>
    </source>
</evidence>
<evidence type="ECO:0000256" key="5">
    <source>
        <dbReference type="ARBA" id="ARBA00017322"/>
    </source>
</evidence>
<keyword evidence="19" id="KW-0802">TPR repeat</keyword>
<dbReference type="Proteomes" id="UP000275027">
    <property type="component" value="Unassembled WGS sequence"/>
</dbReference>
<keyword evidence="6" id="KW-0004">4Fe-4S</keyword>
<evidence type="ECO:0000256" key="7">
    <source>
        <dbReference type="ARBA" id="ARBA00022490"/>
    </source>
</evidence>
<keyword evidence="20" id="KW-0175">Coiled coil</keyword>
<evidence type="ECO:0000256" key="11">
    <source>
        <dbReference type="ARBA" id="ARBA00022741"/>
    </source>
</evidence>
<protein>
    <recommendedName>
        <fullName evidence="5">Oxygen sensor histidine kinase NreB</fullName>
        <ecNumber evidence="4">2.7.13.3</ecNumber>
    </recommendedName>
    <alternativeName>
        <fullName evidence="18">Nitrogen regulation protein B</fullName>
    </alternativeName>
</protein>
<feature type="repeat" description="TPR" evidence="19">
    <location>
        <begin position="164"/>
        <end position="197"/>
    </location>
</feature>
<dbReference type="GO" id="GO:0016020">
    <property type="term" value="C:membrane"/>
    <property type="evidence" value="ECO:0007669"/>
    <property type="project" value="InterPro"/>
</dbReference>
<keyword evidence="14" id="KW-0408">Iron</keyword>
<dbReference type="Pfam" id="PF07730">
    <property type="entry name" value="HisKA_3"/>
    <property type="match status" value="1"/>
</dbReference>
<evidence type="ECO:0000256" key="15">
    <source>
        <dbReference type="ARBA" id="ARBA00023012"/>
    </source>
</evidence>
<evidence type="ECO:0000256" key="16">
    <source>
        <dbReference type="ARBA" id="ARBA00023014"/>
    </source>
</evidence>
<dbReference type="InterPro" id="IPR011712">
    <property type="entry name" value="Sig_transdc_His_kin_sub3_dim/P"/>
</dbReference>
<evidence type="ECO:0000313" key="26">
    <source>
        <dbReference type="Proteomes" id="UP000233767"/>
    </source>
</evidence>
<dbReference type="InterPro" id="IPR005467">
    <property type="entry name" value="His_kinase_dom"/>
</dbReference>
<evidence type="ECO:0000256" key="8">
    <source>
        <dbReference type="ARBA" id="ARBA00022553"/>
    </source>
</evidence>
<evidence type="ECO:0000256" key="13">
    <source>
        <dbReference type="ARBA" id="ARBA00022840"/>
    </source>
</evidence>
<keyword evidence="8" id="KW-0597">Phosphoprotein</keyword>
<evidence type="ECO:0000256" key="10">
    <source>
        <dbReference type="ARBA" id="ARBA00022723"/>
    </source>
</evidence>
<dbReference type="InterPro" id="IPR004358">
    <property type="entry name" value="Sig_transdc_His_kin-like_C"/>
</dbReference>
<accession>A0A497V9Q2</accession>
<evidence type="ECO:0000256" key="19">
    <source>
        <dbReference type="PROSITE-ProRule" id="PRU00339"/>
    </source>
</evidence>
<dbReference type="EMBL" id="PJND01000007">
    <property type="protein sequence ID" value="PKW29550.1"/>
    <property type="molecule type" value="Genomic_DNA"/>
</dbReference>
<dbReference type="GO" id="GO:0051539">
    <property type="term" value="F:4 iron, 4 sulfur cluster binding"/>
    <property type="evidence" value="ECO:0007669"/>
    <property type="project" value="UniProtKB-KW"/>
</dbReference>
<dbReference type="GO" id="GO:0046983">
    <property type="term" value="F:protein dimerization activity"/>
    <property type="evidence" value="ECO:0007669"/>
    <property type="project" value="InterPro"/>
</dbReference>
<keyword evidence="26" id="KW-1185">Reference proteome</keyword>
<dbReference type="Pfam" id="PF02518">
    <property type="entry name" value="HATPase_c"/>
    <property type="match status" value="1"/>
</dbReference>
<dbReference type="GO" id="GO:0000155">
    <property type="term" value="F:phosphorelay sensor kinase activity"/>
    <property type="evidence" value="ECO:0007669"/>
    <property type="project" value="InterPro"/>
</dbReference>
<feature type="coiled-coil region" evidence="20">
    <location>
        <begin position="373"/>
        <end position="400"/>
    </location>
</feature>
<dbReference type="EMBL" id="RCCB01000010">
    <property type="protein sequence ID" value="RLJ34949.1"/>
    <property type="molecule type" value="Genomic_DNA"/>
</dbReference>
<evidence type="ECO:0000313" key="24">
    <source>
        <dbReference type="EMBL" id="PKW29550.1"/>
    </source>
</evidence>
<evidence type="ECO:0000313" key="27">
    <source>
        <dbReference type="Proteomes" id="UP000275027"/>
    </source>
</evidence>
<dbReference type="PROSITE" id="PS50005">
    <property type="entry name" value="TPR"/>
    <property type="match status" value="2"/>
</dbReference>
<dbReference type="EC" id="2.7.13.3" evidence="4"/>
<evidence type="ECO:0000259" key="23">
    <source>
        <dbReference type="PROSITE" id="PS50109"/>
    </source>
</evidence>
<evidence type="ECO:0000256" key="1">
    <source>
        <dbReference type="ARBA" id="ARBA00000085"/>
    </source>
</evidence>
<evidence type="ECO:0000256" key="14">
    <source>
        <dbReference type="ARBA" id="ARBA00023004"/>
    </source>
</evidence>
<dbReference type="AlphaFoldDB" id="A0A497V9Q2"/>
<keyword evidence="21" id="KW-1133">Transmembrane helix</keyword>
<dbReference type="PROSITE" id="PS50109">
    <property type="entry name" value="HIS_KIN"/>
    <property type="match status" value="1"/>
</dbReference>
<dbReference type="GO" id="GO:0005524">
    <property type="term" value="F:ATP binding"/>
    <property type="evidence" value="ECO:0007669"/>
    <property type="project" value="UniProtKB-KW"/>
</dbReference>
<feature type="repeat" description="TPR" evidence="19">
    <location>
        <begin position="124"/>
        <end position="157"/>
    </location>
</feature>
<keyword evidence="7" id="KW-0963">Cytoplasm</keyword>
<comment type="catalytic activity">
    <reaction evidence="1">
        <text>ATP + protein L-histidine = ADP + protein N-phospho-L-histidine.</text>
        <dbReference type="EC" id="2.7.13.3"/>
    </reaction>
</comment>
<evidence type="ECO:0000256" key="2">
    <source>
        <dbReference type="ARBA" id="ARBA00001966"/>
    </source>
</evidence>
<feature type="chain" id="PRO_5019864939" description="Oxygen sensor histidine kinase NreB" evidence="22">
    <location>
        <begin position="25"/>
        <end position="654"/>
    </location>
</feature>
<evidence type="ECO:0000256" key="18">
    <source>
        <dbReference type="ARBA" id="ARBA00030800"/>
    </source>
</evidence>
<dbReference type="SUPFAM" id="SSF48452">
    <property type="entry name" value="TPR-like"/>
    <property type="match status" value="2"/>
</dbReference>
<comment type="function">
    <text evidence="17">Member of the two-component regulatory system NreB/NreC involved in the control of dissimilatory nitrate/nitrite reduction in response to oxygen. NreB functions as a direct oxygen sensor histidine kinase which is autophosphorylated, in the absence of oxygen, probably at the conserved histidine residue, and transfers its phosphate group probably to a conserved aspartate residue of NreC. NreB/NreC activates the expression of the nitrate (narGHJI) and nitrite (nir) reductase operons, as well as the putative nitrate transporter gene narT.</text>
</comment>
<dbReference type="CDD" id="cd16917">
    <property type="entry name" value="HATPase_UhpB-NarQ-NarX-like"/>
    <property type="match status" value="1"/>
</dbReference>
<name>A0A497V9Q2_9FLAO</name>
<comment type="cofactor">
    <cofactor evidence="2">
        <name>[4Fe-4S] cluster</name>
        <dbReference type="ChEBI" id="CHEBI:49883"/>
    </cofactor>
</comment>
<feature type="domain" description="Histidine kinase" evidence="23">
    <location>
        <begin position="567"/>
        <end position="654"/>
    </location>
</feature>
<keyword evidence="13" id="KW-0067">ATP-binding</keyword>
<dbReference type="Gene3D" id="1.25.40.10">
    <property type="entry name" value="Tetratricopeptide repeat domain"/>
    <property type="match status" value="2"/>
</dbReference>
<gene>
    <name evidence="24" type="ORF">B0G92_1189</name>
    <name evidence="25" type="ORF">CLV50_0315</name>
</gene>
<sequence>MHLKTKFILAVFLLFGAISGFSQANRTKINSLKKQIYSKSSVSKAKSLILLSDELSSSNPENSLLYAREALRTSQEIKNDSLISVSYNSIALNFEVRSKLDSALFYHKKALDIRIKLKDRIGMADTFNNIGICLDQQGKFQEALENYFKALKIYERKKDSEKIAMTYVNIGIVYKTQKEYEKSLDYYKKANAIYARNKSEFGFAATSGNIGSVLIDFKKFRESIRYSELAKEGYQKLGYDRYVAYPVSNIAIAYDSLKEYDKSEVFYLQAINLHKKFKNDYEIGNISNAYSRSLNKQSKFKESIRISEEALGYIKKAKLFPLEVNALKNLANAYAGIGNYLKAYELSSAYSKGRDALFEEEKTKAVFELETQYETEKKEREILIQRARIAENELKIERKNLMILAVVFLLLLSVLIGWQFFNRQKLKNIQLQKENELKDALLKIETQNKLQEQRLRISRDLHDTIGAQLTFIISSIDNLKYGFQIEDERLQNRLAGISEFTKETIYELRDTIWAMNMNQINFEDLKSRISNFIDNAKISSIGIDFQFVYSDAGLCKRTFTSVEGMNIYRIIQETINNSIKHSGAGKIAVTIDGDEDNLVIEVTDNGKGFSPGLNKEGNGLNNIRKRAKEIGGEIELNSKPGEGTAMKLFLPNNA</sequence>
<dbReference type="SUPFAM" id="SSF55874">
    <property type="entry name" value="ATPase domain of HSP90 chaperone/DNA topoisomerase II/histidine kinase"/>
    <property type="match status" value="1"/>
</dbReference>
<dbReference type="InterPro" id="IPR019734">
    <property type="entry name" value="TPR_rpt"/>
</dbReference>
<comment type="caution">
    <text evidence="25">The sequence shown here is derived from an EMBL/GenBank/DDBJ whole genome shotgun (WGS) entry which is preliminary data.</text>
</comment>
<keyword evidence="12 25" id="KW-0418">Kinase</keyword>
<dbReference type="Gene3D" id="1.20.5.1930">
    <property type="match status" value="1"/>
</dbReference>
<dbReference type="InterPro" id="IPR050482">
    <property type="entry name" value="Sensor_HK_TwoCompSys"/>
</dbReference>
<keyword evidence="21" id="KW-0472">Membrane</keyword>
<dbReference type="Proteomes" id="UP000233767">
    <property type="component" value="Unassembled WGS sequence"/>
</dbReference>
<dbReference type="InterPro" id="IPR036890">
    <property type="entry name" value="HATPase_C_sf"/>
</dbReference>
<keyword evidence="21" id="KW-0812">Transmembrane</keyword>
<dbReference type="PRINTS" id="PR00344">
    <property type="entry name" value="BCTRLSENSOR"/>
</dbReference>
<keyword evidence="22" id="KW-0732">Signal</keyword>
<dbReference type="GO" id="GO:0046872">
    <property type="term" value="F:metal ion binding"/>
    <property type="evidence" value="ECO:0007669"/>
    <property type="project" value="UniProtKB-KW"/>
</dbReference>
<proteinExistence type="predicted"/>
<dbReference type="SMART" id="SM00387">
    <property type="entry name" value="HATPase_c"/>
    <property type="match status" value="1"/>
</dbReference>
<keyword evidence="11" id="KW-0547">Nucleotide-binding</keyword>
<keyword evidence="10" id="KW-0479">Metal-binding</keyword>
<dbReference type="SMART" id="SM00028">
    <property type="entry name" value="TPR"/>
    <property type="match status" value="4"/>
</dbReference>